<dbReference type="PROSITE" id="PS51084">
    <property type="entry name" value="HIT_2"/>
    <property type="match status" value="1"/>
</dbReference>
<dbReference type="VEuPathDB" id="MicrosporidiaDB:NCER_102211"/>
<dbReference type="GO" id="GO:0009117">
    <property type="term" value="P:nucleotide metabolic process"/>
    <property type="evidence" value="ECO:0007669"/>
    <property type="project" value="TreeGrafter"/>
</dbReference>
<dbReference type="VEuPathDB" id="MicrosporidiaDB:AAJ76_870001341"/>
<organism evidence="5 6">
    <name type="scientific">Vairimorpha ceranae</name>
    <dbReference type="NCBI Taxonomy" id="40302"/>
    <lineage>
        <taxon>Eukaryota</taxon>
        <taxon>Fungi</taxon>
        <taxon>Fungi incertae sedis</taxon>
        <taxon>Microsporidia</taxon>
        <taxon>Nosematidae</taxon>
        <taxon>Vairimorpha</taxon>
    </lineage>
</organism>
<feature type="domain" description="HIT" evidence="4">
    <location>
        <begin position="4"/>
        <end position="104"/>
    </location>
</feature>
<dbReference type="AlphaFoldDB" id="A0A0F9WMJ6"/>
<proteinExistence type="predicted"/>
<sequence>MSCIFCTIYESNKSNILYESENSFVIVDRYPMSKGHLLVIPKVHRSYLHEYKKEELSDVLDIYIKMVNKYNIKKYNLLQNNDNYQSVYHVHFHIIPCNSELERLKIDWTHIKMDDSEFKEYCKNNFE</sequence>
<accession>A0A0F9WMJ6</accession>
<dbReference type="InterPro" id="IPR001310">
    <property type="entry name" value="Histidine_triad_HIT"/>
</dbReference>
<feature type="short sequence motif" description="Histidine triad motif" evidence="2 3">
    <location>
        <begin position="89"/>
        <end position="93"/>
    </location>
</feature>
<feature type="active site" description="Tele-AMP-histidine intermediate" evidence="1">
    <location>
        <position position="91"/>
    </location>
</feature>
<keyword evidence="6" id="KW-1185">Reference proteome</keyword>
<reference evidence="5 6" key="1">
    <citation type="journal article" date="2015" name="Environ. Microbiol.">
        <title>Genome analyses suggest the presence of polyploidy and recent human-driven expansions in eight global populations of the honeybee pathogen Nosema ceranae.</title>
        <authorList>
            <person name="Pelin A."/>
            <person name="Selman M."/>
            <person name="Aris-Brosou S."/>
            <person name="Farinelli L."/>
            <person name="Corradi N."/>
        </authorList>
    </citation>
    <scope>NUCLEOTIDE SEQUENCE [LARGE SCALE GENOMIC DNA]</scope>
    <source>
        <strain evidence="5 6">PA08 1199</strain>
    </source>
</reference>
<dbReference type="InterPro" id="IPR036265">
    <property type="entry name" value="HIT-like_sf"/>
</dbReference>
<evidence type="ECO:0000256" key="1">
    <source>
        <dbReference type="PIRSR" id="PIRSR601310-1"/>
    </source>
</evidence>
<dbReference type="GO" id="GO:0003824">
    <property type="term" value="F:catalytic activity"/>
    <property type="evidence" value="ECO:0007669"/>
    <property type="project" value="InterPro"/>
</dbReference>
<comment type="caution">
    <text evidence="5">The sequence shown here is derived from an EMBL/GenBank/DDBJ whole genome shotgun (WGS) entry which is preliminary data.</text>
</comment>
<dbReference type="PANTHER" id="PTHR46648">
    <property type="entry name" value="HIT FAMILY PROTEIN 1"/>
    <property type="match status" value="1"/>
</dbReference>
<dbReference type="GeneID" id="36321511"/>
<dbReference type="InterPro" id="IPR011146">
    <property type="entry name" value="HIT-like"/>
</dbReference>
<evidence type="ECO:0000256" key="2">
    <source>
        <dbReference type="PIRSR" id="PIRSR601310-3"/>
    </source>
</evidence>
<dbReference type="Gene3D" id="3.30.428.10">
    <property type="entry name" value="HIT-like"/>
    <property type="match status" value="1"/>
</dbReference>
<dbReference type="RefSeq" id="XP_024330030.1">
    <property type="nucleotide sequence ID" value="XM_024476557.1"/>
</dbReference>
<dbReference type="Pfam" id="PF01230">
    <property type="entry name" value="HIT"/>
    <property type="match status" value="1"/>
</dbReference>
<dbReference type="VEuPathDB" id="MicrosporidiaDB:G9O61_00g008180"/>
<gene>
    <name evidence="5" type="ORF">AAJ76_870001341</name>
</gene>
<evidence type="ECO:0000313" key="6">
    <source>
        <dbReference type="Proteomes" id="UP000034350"/>
    </source>
</evidence>
<evidence type="ECO:0000259" key="4">
    <source>
        <dbReference type="PROSITE" id="PS51084"/>
    </source>
</evidence>
<dbReference type="Proteomes" id="UP000034350">
    <property type="component" value="Unassembled WGS sequence"/>
</dbReference>
<dbReference type="PANTHER" id="PTHR46648:SF1">
    <property type="entry name" value="ADENOSINE 5'-MONOPHOSPHORAMIDASE HNT1"/>
    <property type="match status" value="1"/>
</dbReference>
<name>A0A0F9WMJ6_9MICR</name>
<dbReference type="OrthoDB" id="672793at2759"/>
<dbReference type="SUPFAM" id="SSF54197">
    <property type="entry name" value="HIT-like"/>
    <property type="match status" value="1"/>
</dbReference>
<dbReference type="EMBL" id="JPQZ01000087">
    <property type="protein sequence ID" value="KKO74288.1"/>
    <property type="molecule type" value="Genomic_DNA"/>
</dbReference>
<protein>
    <submittedName>
        <fullName evidence="5">Hit family protein 1</fullName>
    </submittedName>
</protein>
<dbReference type="PRINTS" id="PR00332">
    <property type="entry name" value="HISTRIAD"/>
</dbReference>
<evidence type="ECO:0000256" key="3">
    <source>
        <dbReference type="PROSITE-ProRule" id="PRU00464"/>
    </source>
</evidence>
<evidence type="ECO:0000313" key="5">
    <source>
        <dbReference type="EMBL" id="KKO74288.1"/>
    </source>
</evidence>